<dbReference type="EMBL" id="WJNH01000011">
    <property type="protein sequence ID" value="MRG87681.1"/>
    <property type="molecule type" value="Genomic_DNA"/>
</dbReference>
<evidence type="ECO:0000256" key="4">
    <source>
        <dbReference type="ARBA" id="ARBA00022989"/>
    </source>
</evidence>
<evidence type="ECO:0000313" key="8">
    <source>
        <dbReference type="Proteomes" id="UP000480185"/>
    </source>
</evidence>
<comment type="subcellular location">
    <subcellularLocation>
        <location evidence="1">Membrane</location>
        <topology evidence="1">Multi-pass membrane protein</topology>
    </subcellularLocation>
</comment>
<name>A0A6G1X9I7_9BACI</name>
<evidence type="ECO:0000256" key="2">
    <source>
        <dbReference type="ARBA" id="ARBA00009773"/>
    </source>
</evidence>
<gene>
    <name evidence="7" type="primary">ytvI</name>
    <name evidence="7" type="ORF">GH754_15450</name>
</gene>
<dbReference type="Pfam" id="PF01594">
    <property type="entry name" value="AI-2E_transport"/>
    <property type="match status" value="1"/>
</dbReference>
<accession>A0A6G1X9I7</accession>
<comment type="similarity">
    <text evidence="2">Belongs to the autoinducer-2 exporter (AI-2E) (TC 2.A.86) family.</text>
</comment>
<feature type="transmembrane region" description="Helical" evidence="6">
    <location>
        <begin position="66"/>
        <end position="96"/>
    </location>
</feature>
<feature type="transmembrane region" description="Helical" evidence="6">
    <location>
        <begin position="326"/>
        <end position="351"/>
    </location>
</feature>
<dbReference type="InterPro" id="IPR002549">
    <property type="entry name" value="AI-2E-like"/>
</dbReference>
<feature type="transmembrane region" description="Helical" evidence="6">
    <location>
        <begin position="289"/>
        <end position="306"/>
    </location>
</feature>
<dbReference type="InterPro" id="IPR014227">
    <property type="entry name" value="YtvI-like"/>
</dbReference>
<dbReference type="GO" id="GO:0016020">
    <property type="term" value="C:membrane"/>
    <property type="evidence" value="ECO:0007669"/>
    <property type="project" value="UniProtKB-SubCell"/>
</dbReference>
<dbReference type="PANTHER" id="PTHR21716">
    <property type="entry name" value="TRANSMEMBRANE PROTEIN"/>
    <property type="match status" value="1"/>
</dbReference>
<protein>
    <submittedName>
        <fullName evidence="7">Sporulation integral membrane protein YtvI</fullName>
    </submittedName>
</protein>
<dbReference type="GO" id="GO:0055085">
    <property type="term" value="P:transmembrane transport"/>
    <property type="evidence" value="ECO:0007669"/>
    <property type="project" value="TreeGrafter"/>
</dbReference>
<evidence type="ECO:0000256" key="5">
    <source>
        <dbReference type="ARBA" id="ARBA00023136"/>
    </source>
</evidence>
<dbReference type="Proteomes" id="UP000480185">
    <property type="component" value="Unassembled WGS sequence"/>
</dbReference>
<dbReference type="RefSeq" id="WP_153729573.1">
    <property type="nucleotide sequence ID" value="NZ_WJNH01000011.1"/>
</dbReference>
<sequence>MVHNIHIQRFIRFLIVIGIMAGVSILFIYLSKYTYPFIFALIFAFIMNPVVNYMEERLKFPRPLAVILVIFMTLAIIIGIITFLIVEIITGFTYLAKEVPKYFEELVTFFQELIAAQVIPIYERLSSMINNLDASYRAEIMDQISNIGSSVSETGQVILKNILTWIPNQIAGIPNLATVLIFSLLGTFFISKDWRKLSTMLKTTIPTYVVSSSNNVYKGLQNAFVGFIRAQFILISITAIIVLMGLLILQIEYAITLALIIGAIDLLPYLGTGLVFVPWILYMFFTGNYYLTIGLSILYAIVIIQRQLMEPKVLSSSIGLDPLATLIALFVGFQLLGFLGLIVGPVTLVILNTLYQAGVVREVWEYIKG</sequence>
<keyword evidence="5 6" id="KW-0472">Membrane</keyword>
<dbReference type="NCBIfam" id="TIGR02872">
    <property type="entry name" value="spore_ytvI"/>
    <property type="match status" value="1"/>
</dbReference>
<feature type="transmembrane region" description="Helical" evidence="6">
    <location>
        <begin position="12"/>
        <end position="30"/>
    </location>
</feature>
<proteinExistence type="inferred from homology"/>
<keyword evidence="8" id="KW-1185">Reference proteome</keyword>
<evidence type="ECO:0000313" key="7">
    <source>
        <dbReference type="EMBL" id="MRG87681.1"/>
    </source>
</evidence>
<comment type="caution">
    <text evidence="7">The sequence shown here is derived from an EMBL/GenBank/DDBJ whole genome shotgun (WGS) entry which is preliminary data.</text>
</comment>
<evidence type="ECO:0000256" key="6">
    <source>
        <dbReference type="SAM" id="Phobius"/>
    </source>
</evidence>
<evidence type="ECO:0000256" key="3">
    <source>
        <dbReference type="ARBA" id="ARBA00022692"/>
    </source>
</evidence>
<dbReference type="AlphaFoldDB" id="A0A6G1X9I7"/>
<feature type="transmembrane region" description="Helical" evidence="6">
    <location>
        <begin position="232"/>
        <end position="251"/>
    </location>
</feature>
<keyword evidence="4 6" id="KW-1133">Transmembrane helix</keyword>
<keyword evidence="3 6" id="KW-0812">Transmembrane</keyword>
<dbReference type="PANTHER" id="PTHR21716:SF68">
    <property type="entry name" value="TRANSPORT PROTEIN YTVI-RELATED"/>
    <property type="match status" value="1"/>
</dbReference>
<reference evidence="7 8" key="1">
    <citation type="submission" date="2019-11" db="EMBL/GenBank/DDBJ databases">
        <authorList>
            <person name="Li J."/>
        </authorList>
    </citation>
    <scope>NUCLEOTIDE SEQUENCE [LARGE SCALE GENOMIC DNA]</scope>
    <source>
        <strain evidence="7 8">J4</strain>
    </source>
</reference>
<feature type="transmembrane region" description="Helical" evidence="6">
    <location>
        <begin position="36"/>
        <end position="54"/>
    </location>
</feature>
<feature type="transmembrane region" description="Helical" evidence="6">
    <location>
        <begin position="170"/>
        <end position="190"/>
    </location>
</feature>
<feature type="transmembrane region" description="Helical" evidence="6">
    <location>
        <begin position="257"/>
        <end position="282"/>
    </location>
</feature>
<evidence type="ECO:0000256" key="1">
    <source>
        <dbReference type="ARBA" id="ARBA00004141"/>
    </source>
</evidence>
<dbReference type="OrthoDB" id="9774361at2"/>
<organism evidence="7 8">
    <name type="scientific">Salinibacillus xinjiangensis</name>
    <dbReference type="NCBI Taxonomy" id="1229268"/>
    <lineage>
        <taxon>Bacteria</taxon>
        <taxon>Bacillati</taxon>
        <taxon>Bacillota</taxon>
        <taxon>Bacilli</taxon>
        <taxon>Bacillales</taxon>
        <taxon>Bacillaceae</taxon>
        <taxon>Salinibacillus</taxon>
    </lineage>
</organism>